<dbReference type="GO" id="GO:0009888">
    <property type="term" value="P:tissue development"/>
    <property type="evidence" value="ECO:0007669"/>
    <property type="project" value="TreeGrafter"/>
</dbReference>
<dbReference type="GO" id="GO:0016358">
    <property type="term" value="P:dendrite development"/>
    <property type="evidence" value="ECO:0007669"/>
    <property type="project" value="TreeGrafter"/>
</dbReference>
<dbReference type="PROSITE" id="PS50027">
    <property type="entry name" value="EGF_LAM_2"/>
    <property type="match status" value="12"/>
</dbReference>
<evidence type="ECO:0000259" key="13">
    <source>
        <dbReference type="PROSITE" id="PS50027"/>
    </source>
</evidence>
<evidence type="ECO:0000256" key="6">
    <source>
        <dbReference type="ARBA" id="ARBA00022869"/>
    </source>
</evidence>
<dbReference type="GO" id="GO:0005604">
    <property type="term" value="C:basement membrane"/>
    <property type="evidence" value="ECO:0007669"/>
    <property type="project" value="UniProtKB-SubCell"/>
</dbReference>
<feature type="disulfide bond" evidence="10">
    <location>
        <begin position="1036"/>
        <end position="1050"/>
    </location>
</feature>
<feature type="disulfide bond" evidence="10">
    <location>
        <begin position="1822"/>
        <end position="1839"/>
    </location>
</feature>
<evidence type="ECO:0000259" key="15">
    <source>
        <dbReference type="PROSITE" id="PS51117"/>
    </source>
</evidence>
<feature type="disulfide bond" evidence="10">
    <location>
        <begin position="1746"/>
        <end position="1760"/>
    </location>
</feature>
<comment type="caution">
    <text evidence="10">Lacks conserved residue(s) required for the propagation of feature annotation.</text>
</comment>
<feature type="disulfide bond" evidence="10">
    <location>
        <begin position="1024"/>
        <end position="1033"/>
    </location>
</feature>
<dbReference type="GO" id="GO:0008045">
    <property type="term" value="P:motor neuron axon guidance"/>
    <property type="evidence" value="ECO:0007669"/>
    <property type="project" value="TreeGrafter"/>
</dbReference>
<dbReference type="Pfam" id="PF24973">
    <property type="entry name" value="EGF_LMN_ATRN"/>
    <property type="match status" value="3"/>
</dbReference>
<dbReference type="Gene3D" id="2.170.300.10">
    <property type="entry name" value="Tie2 ligand-binding domain superfamily"/>
    <property type="match status" value="2"/>
</dbReference>
<feature type="disulfide bond" evidence="10">
    <location>
        <begin position="1324"/>
        <end position="1333"/>
    </location>
</feature>
<keyword evidence="2" id="KW-0964">Secreted</keyword>
<evidence type="ECO:0000256" key="2">
    <source>
        <dbReference type="ARBA" id="ARBA00022525"/>
    </source>
</evidence>
<evidence type="ECO:0000256" key="1">
    <source>
        <dbReference type="ARBA" id="ARBA00004302"/>
    </source>
</evidence>
<dbReference type="PROSITE" id="PS00022">
    <property type="entry name" value="EGF_1"/>
    <property type="match status" value="1"/>
</dbReference>
<feature type="domain" description="Laminin EGF-like" evidence="13">
    <location>
        <begin position="438"/>
        <end position="494"/>
    </location>
</feature>
<feature type="disulfide bond" evidence="10">
    <location>
        <begin position="1074"/>
        <end position="1083"/>
    </location>
</feature>
<dbReference type="Pfam" id="PF00055">
    <property type="entry name" value="Laminin_N"/>
    <property type="match status" value="1"/>
</dbReference>
<dbReference type="PROSITE" id="PS51117">
    <property type="entry name" value="LAMININ_NTER"/>
    <property type="match status" value="1"/>
</dbReference>
<feature type="disulfide bond" evidence="10">
    <location>
        <begin position="466"/>
        <end position="475"/>
    </location>
</feature>
<feature type="domain" description="Laminin N-terminal" evidence="15">
    <location>
        <begin position="23"/>
        <end position="313"/>
    </location>
</feature>
<dbReference type="FunFam" id="2.10.25.10:FF:000105">
    <property type="entry name" value="laminin subunit gamma-1"/>
    <property type="match status" value="1"/>
</dbReference>
<feature type="domain" description="Laminin EGF-like" evidence="13">
    <location>
        <begin position="1006"/>
        <end position="1052"/>
    </location>
</feature>
<keyword evidence="5" id="KW-0677">Repeat</keyword>
<feature type="disulfide bond" evidence="10">
    <location>
        <begin position="1378"/>
        <end position="1387"/>
    </location>
</feature>
<organism evidence="16 17">
    <name type="scientific">Fasciola hepatica</name>
    <name type="common">Liver fluke</name>
    <dbReference type="NCBI Taxonomy" id="6192"/>
    <lineage>
        <taxon>Eukaryota</taxon>
        <taxon>Metazoa</taxon>
        <taxon>Spiralia</taxon>
        <taxon>Lophotrochozoa</taxon>
        <taxon>Platyhelminthes</taxon>
        <taxon>Trematoda</taxon>
        <taxon>Digenea</taxon>
        <taxon>Plagiorchiida</taxon>
        <taxon>Echinostomata</taxon>
        <taxon>Echinostomatoidea</taxon>
        <taxon>Fasciolidae</taxon>
        <taxon>Fasciola</taxon>
    </lineage>
</organism>
<dbReference type="Proteomes" id="UP000230066">
    <property type="component" value="Unassembled WGS sequence"/>
</dbReference>
<keyword evidence="3" id="KW-0272">Extracellular matrix</keyword>
<evidence type="ECO:0000256" key="5">
    <source>
        <dbReference type="ARBA" id="ARBA00022737"/>
    </source>
</evidence>
<dbReference type="SMART" id="SM00181">
    <property type="entry name" value="EGF"/>
    <property type="match status" value="10"/>
</dbReference>
<dbReference type="Pfam" id="PF00053">
    <property type="entry name" value="EGF_laminin"/>
    <property type="match status" value="12"/>
</dbReference>
<comment type="caution">
    <text evidence="16">The sequence shown here is derived from an EMBL/GenBank/DDBJ whole genome shotgun (WGS) entry which is preliminary data.</text>
</comment>
<feature type="domain" description="Laminin EGF-like" evidence="13">
    <location>
        <begin position="1349"/>
        <end position="1407"/>
    </location>
</feature>
<evidence type="ECO:0000256" key="8">
    <source>
        <dbReference type="ARBA" id="ARBA00023180"/>
    </source>
</evidence>
<dbReference type="Gene3D" id="2.60.120.260">
    <property type="entry name" value="Galactose-binding domain-like"/>
    <property type="match status" value="1"/>
</dbReference>
<feature type="disulfide bond" evidence="10">
    <location>
        <begin position="1172"/>
        <end position="1181"/>
    </location>
</feature>
<dbReference type="PANTHER" id="PTHR10574:SF406">
    <property type="entry name" value="LAMININ SUBUNIT ALPHA 5"/>
    <property type="match status" value="1"/>
</dbReference>
<dbReference type="FunFam" id="2.10.25.10:FF:000069">
    <property type="entry name" value="Laminin subunit alpha 1"/>
    <property type="match status" value="1"/>
</dbReference>
<evidence type="ECO:0000256" key="9">
    <source>
        <dbReference type="ARBA" id="ARBA00023292"/>
    </source>
</evidence>
<keyword evidence="4 12" id="KW-0732">Signal</keyword>
<feature type="disulfide bond" evidence="10">
    <location>
        <begin position="908"/>
        <end position="917"/>
    </location>
</feature>
<evidence type="ECO:0000256" key="10">
    <source>
        <dbReference type="PROSITE-ProRule" id="PRU00460"/>
    </source>
</evidence>
<dbReference type="FunFam" id="2.10.25.10:FF:000188">
    <property type="entry name" value="Laminin subunit gamma 2"/>
    <property type="match status" value="2"/>
</dbReference>
<dbReference type="CDD" id="cd00055">
    <property type="entry name" value="EGF_Lam"/>
    <property type="match status" value="17"/>
</dbReference>
<dbReference type="PANTHER" id="PTHR10574">
    <property type="entry name" value="NETRIN/LAMININ-RELATED"/>
    <property type="match status" value="1"/>
</dbReference>
<feature type="disulfide bond" evidence="10">
    <location>
        <begin position="1841"/>
        <end position="1850"/>
    </location>
</feature>
<feature type="domain" description="Laminin EGF-like" evidence="13">
    <location>
        <begin position="889"/>
        <end position="938"/>
    </location>
</feature>
<feature type="coiled-coil region" evidence="11">
    <location>
        <begin position="2322"/>
        <end position="2395"/>
    </location>
</feature>
<gene>
    <name evidence="16" type="ORF">D915_003379</name>
</gene>
<feature type="disulfide bond" evidence="10">
    <location>
        <begin position="1055"/>
        <end position="1072"/>
    </location>
</feature>
<protein>
    <submittedName>
        <fullName evidence="16">Laminin subunit alpha-1</fullName>
    </submittedName>
</protein>
<feature type="domain" description="Laminin EGF-like" evidence="13">
    <location>
        <begin position="1254"/>
        <end position="1299"/>
    </location>
</feature>
<dbReference type="PRINTS" id="PR00011">
    <property type="entry name" value="EGFLAMININ"/>
</dbReference>
<dbReference type="InterPro" id="IPR008211">
    <property type="entry name" value="Laminin_N"/>
</dbReference>
<dbReference type="Gene3D" id="2.10.25.10">
    <property type="entry name" value="Laminin"/>
    <property type="match status" value="13"/>
</dbReference>
<dbReference type="InterPro" id="IPR002049">
    <property type="entry name" value="LE_dom"/>
</dbReference>
<dbReference type="InterPro" id="IPR000034">
    <property type="entry name" value="Laminin_IV"/>
</dbReference>
<evidence type="ECO:0000313" key="17">
    <source>
        <dbReference type="Proteomes" id="UP000230066"/>
    </source>
</evidence>
<evidence type="ECO:0000313" key="16">
    <source>
        <dbReference type="EMBL" id="THD25917.1"/>
    </source>
</evidence>
<dbReference type="FunFam" id="2.10.25.10:FF:000106">
    <property type="entry name" value="Heparan sulfate proteoglycan 2"/>
    <property type="match status" value="1"/>
</dbReference>
<dbReference type="InterPro" id="IPR056863">
    <property type="entry name" value="LMN_ATRN_NET-like_EGF"/>
</dbReference>
<dbReference type="SUPFAM" id="SSF57196">
    <property type="entry name" value="EGF/Laminin"/>
    <property type="match status" value="13"/>
</dbReference>
<name>A0A4E0RWH8_FASHE</name>
<feature type="domain" description="Laminin EGF-like" evidence="13">
    <location>
        <begin position="1820"/>
        <end position="1866"/>
    </location>
</feature>
<evidence type="ECO:0000256" key="12">
    <source>
        <dbReference type="SAM" id="SignalP"/>
    </source>
</evidence>
<dbReference type="PROSITE" id="PS01248">
    <property type="entry name" value="EGF_LAM_1"/>
    <property type="match status" value="4"/>
</dbReference>
<keyword evidence="7 10" id="KW-1015">Disulfide bond</keyword>
<dbReference type="InterPro" id="IPR050440">
    <property type="entry name" value="Laminin/Netrin_ECM"/>
</dbReference>
<dbReference type="FunFam" id="2.10.25.10:FF:000090">
    <property type="entry name" value="laminin subunit alpha"/>
    <property type="match status" value="2"/>
</dbReference>
<evidence type="ECO:0000256" key="3">
    <source>
        <dbReference type="ARBA" id="ARBA00022530"/>
    </source>
</evidence>
<accession>A0A4E0RWH8</accession>
<feature type="domain" description="Laminin EGF-like" evidence="13">
    <location>
        <begin position="1100"/>
        <end position="1151"/>
    </location>
</feature>
<evidence type="ECO:0000256" key="7">
    <source>
        <dbReference type="ARBA" id="ARBA00023157"/>
    </source>
</evidence>
<feature type="domain" description="Laminin IV type A" evidence="14">
    <location>
        <begin position="577"/>
        <end position="833"/>
    </location>
</feature>
<keyword evidence="11" id="KW-0175">Coiled coil</keyword>
<feature type="disulfide bond" evidence="10">
    <location>
        <begin position="1734"/>
        <end position="1743"/>
    </location>
</feature>
<sequence>MSRLKPLGALLIVLTCGLTQQYQDLSYQPDFLDMDPDSILEENAIITANATCGLNRREYFCRLVEHADGALIYRRDRRQVETYTREEKSYRDPSGQWIQCSFCDSRDPQLSHPIEYVLRGESDLWWQSPSLAEGLRYHAVTITMDFNQVYQIVYVLLRMGDSPRPANWILERSLDGVTYKPWVFFAESEYDCKRLYEPLVNGPLTVTSGPRPWKLEDDEVYCTTFYSQPQALQSGEIIVTLTLDRASTISSTSGLERAISPKLIDFLSARYVRLRFQKLQTLSGDWMAMPNQLDSSVYNRYYYSIRTIKVGGKCLCNSHANRCEQAVVDGVPRSVCLCQHNTCGSNCEICCPAFNQQLWRPGRVCEECNCNGKADSCVYNQTVANMRLSMRKDGVYEGGGVCVDCREDTTGINCEKCKPGYYRPINVRPESSFPCVKCECDSYGSTGECVTNDAEVPERYPGDCICKEGFTGKHCDQCAEGYQRSSTDPRRCVPCTCDVRGSHRGGSYQCEPPCNCKINVNPESNCRECQPGHFNLDANNPEGCQACYCSGLTDQCSGVSPNTAMILERNGQLGAVSTLNDWRIIIPSAPADNGYTVPAIGMMEGETEIPPISADLRTVESWLSSTTLRPVDRGYYWSAPSVYLGNQITAYRGSLLIILRLHSPTLVSFFGSGPPDPVRRDSSAASLVVRDRLQYLWLYEPDIVLEGNGYRLAHILPSNYRDNHMIIQLPLHESAFRVLIEPPSSVPLDKIPIALAQGSQSRMPNYDSDDAEDEHERIGRPATVSDLITVLSHVDRLLIKAKYINDQTMVELRTVELERAIRDPYGGIPSLEECTCPPGHVGTSCEACAPGYWRNPTPSPSNVTNEVDPNSIYKGMWRSTLSRAVCVPCECHGHSSQCDQRTGRCIACQHHTSGDKCDQCVPGYYGDPRSGSPSACQPCECPSLSNQKTQSCFAHERDVQQSETSHLEDKPYVCLDCEDNTRGRYCELCAEDYYGQPLLGVACQKCDCGRGAIGCNSTNGACICGFNTAGPRCDSCAEGTHGDPMLGQACRPCNCHEKGSVSPTCRAGDGQCSCRPGYEGVRCERCVLGRGNVDAGCPPCQCHPIGTRTVAHPACDPISGQCPCKPGVGGTLDCSQCIPGYFNLGPSGCRECHCSNRAVDRVCDPITGRCTCGENVVGDSCDVCRSGHFWNVTGPNCLPCDCGIGTMLSATVSQATSCNMETGQCECAPHVTGRQCTECELGYFGVSPSGCQPCPMCPNGQVCDQITGKCICPPYTQGDRCDECAPGSYDYNPITGCKPCNCSERGSVLATSDTCNSITGQCACEPGYSSRGCDECEAGYYGYPNCRPCDCDPQGTQRQNDTSQAIVACNRLDGSCICKSNAEGPRCDQCKPGTFGLNNDYPLGCYSCFCFPTNVPPKCSLLTGYRSVPGKERGVDIIASDLENVPGGSLIQLSVGLGPEATTDLSVGVSQFDWRFSAHRPTFMEIPELKGSLMRNYGSVVIAVSTECLRTGDCRLNAPDSRYPLELMTTGPTVSRDEAGAYIVRMPYRIDAKMTALNGTLGLEYQPAEGTQTTIVDGFRHIWLRESDWVLTRVVDHDTRVRPSRNELMLALLNVTSFSVRLFMPEANPKMVSVRYRIYEALAETTTLSGTPIRSIEKCDCTNTASGDHCEIASPGFYFPQVVPKPGPSILPPQPDVQPISRPENIIWTGGVEKCRCHGMSSHCDPVTGLCESCTGNTMGPDCGQCATGYMGDPKQGVPCVKCQCPTEQTDYAITCIPTPDRPYISHRCICKPGYGGARCEVCSPGYFGDPMSMIACQPCDCDMAGSLSPNCAQDTGQCRCAPGVHGRRCDQCEPDHVVDAGRCIDCRGPCTGELFTKADQVMTEIDNLNVTSLAYRGLARLGQQVEVMRKRFSPAREQDEKNLITRTQQVAKQVVQLREQMDRVQAMADAIQTTRCMTLGNGTDLREQITAFRRRVSDWVQEIREAPTGSPDPATILRWREEALQVLTELGTINLNGTEAWLDQLLQNVKQAVQTADSLLRSMKPGKSAVDLERLTAYQEDQIRLLDFQQAQIYRIGNATQSTLRELSAAKAKSDKLEKAAQEAIDPAIMHAFENSVKSVSDQLDQWDKTKSQDIAQKLEEAKTALKQLNGVVLVELKDITVPSTLRMTVVEPMEREVDSIVRTLRPSYRLNRTIDALEAYQTIVKNMQAAENATMEAEEALKQSTTDPDKTWQSMMSEVSAKGAKIETALEQAGDVFIQRNKTLDEALNQLEKVSSDLVMIDRTATESLSYSKETIEKVKNVKQVLDITEPLAQNVSDKSETQRVRLDDIADRLQQMENRYAQLQGTAQSMVDQANSTQSNLVKLIGEAESSIKQLDSKLLQLRRLADEARSMLDVAYGALAQDPVPMELGRSCVYSLVPYSLTKSRVFDIEFWFKVHDLETAMNSVIMVGRRAFAGRTQMFAFTLEAPEPRLRFSWNVIGGKLEIGPIRKSIWYQVRVTSVLGETRMMLTERPEEDEGPLEPRTREATTLAGSDHPESALMLDRQMELRIGGVIQSGTRLVNPESWGDNAAETFWSRLLSMSSSEVCVFNLRLGGVQMSIVDLATALPSCLRPRRLRCQILNYRPLVRDGFTWRPQGKLNQVTTRLRPAQGTQPQYVLQRLFYYDFAGNGGYARLKSSKDLQFCKDHVQFQLTPLQDAQQERMMGFTFFDYKRDFGVTVEWIDGRPRATRWIGDELYQSIHSSELLEAGETIRRRVLRTTSETVMGYGPTRSRRNVFGGNGQEKMIESIHLNFPEQQVWRLDSLLTSKCHEDMILFIGGIPPGHYSLRRRMAELGLTLTPFRGRIGLGNDKLGQDGDLYLDDYVMTSVSRFGDTHFTDLRQRGESLVVENTKPDSQYCLRLTPHDADMQLELDHTKMGSPFNPGVSMTIRFNPLRTITEDISLLRVQLSSAEWFRVWLTSDHRLGILIPGGRKELITREPLSHRPLEDPSFALRDLELAEAQMINVSGPVWKEIPGIDETNGAGGVGGGGGPVKKLSEPIRSDSWSESGDIEVVVTLHFGGEDSRQLYVLYDQRVVQSWTIPKQMSDAQVRQILVGPHTKLSQPIGINYLVIGRKLVDFSSELTKTENLNGSHIGFCGGQLHPRFFERQGPVGPVWIAQGLDLAPPPGGRRLRFVDPSSPEANITLPGVSGPPAMRPVGRLRREEDCASKPGDTAWFDQTANSYWQLSDLGAHILESEGPSVFKIGFRAQLSRGTSGSLNNMSPLPSLRYTLLAAFNFGPGAENLYLILSESQIFLTDSQRVLWSSPHMTIADTNWHQLVLTAPAETNGNGRGTGLNELNGPVVESGIHMMFDGRDLWLPPLRASFKPILAFVGGLPAGQKLNLDPDTNIAPITGLFGCVDDLEISGVQFDPKQSGRPACYDCFSLDPNIVHIPRSIDAYLDKNFIPLEIPSVFLEPDVSQITFDFSIFYDREEIPTASLFVVAFEGEQNGEPVTHRTWIHLADAEVKMSPAPHDESLMDLGHNAPLLTLPRYANTWQFIKLQMHFDYGTVMLQLQSQVGESLPVVMFNSANRLKSIYFARDSVVTPEEQRNLVIGPSSHTFVGCIRDMRLTSTTNVQTIRFPSNVPGLLKGVCHTSTVW</sequence>
<dbReference type="Pfam" id="PF00052">
    <property type="entry name" value="Laminin_B"/>
    <property type="match status" value="1"/>
</dbReference>
<evidence type="ECO:0000256" key="4">
    <source>
        <dbReference type="ARBA" id="ARBA00022729"/>
    </source>
</evidence>
<dbReference type="SMART" id="SM00281">
    <property type="entry name" value="LamB"/>
    <property type="match status" value="1"/>
</dbReference>
<feature type="domain" description="Laminin EGF-like" evidence="13">
    <location>
        <begin position="1715"/>
        <end position="1762"/>
    </location>
</feature>
<keyword evidence="17" id="KW-1185">Reference proteome</keyword>
<reference evidence="16" key="1">
    <citation type="submission" date="2019-03" db="EMBL/GenBank/DDBJ databases">
        <title>Improved annotation for the trematode Fasciola hepatica.</title>
        <authorList>
            <person name="Choi Y.-J."/>
            <person name="Martin J."/>
            <person name="Mitreva M."/>
        </authorList>
    </citation>
    <scope>NUCLEOTIDE SEQUENCE [LARGE SCALE GENOMIC DNA]</scope>
</reference>
<feature type="disulfide bond" evidence="10">
    <location>
        <begin position="1272"/>
        <end position="1281"/>
    </location>
</feature>
<keyword evidence="6" id="KW-0084">Basement membrane</keyword>
<keyword evidence="9 10" id="KW-0424">Laminin EGF-like domain</keyword>
<proteinExistence type="predicted"/>
<feature type="domain" description="Laminin EGF-like" evidence="13">
    <location>
        <begin position="1200"/>
        <end position="1253"/>
    </location>
</feature>
<evidence type="ECO:0000259" key="14">
    <source>
        <dbReference type="PROSITE" id="PS51115"/>
    </source>
</evidence>
<feature type="disulfide bond" evidence="10">
    <location>
        <begin position="478"/>
        <end position="492"/>
    </location>
</feature>
<feature type="chain" id="PRO_5020022510" evidence="12">
    <location>
        <begin position="22"/>
        <end position="3643"/>
    </location>
</feature>
<feature type="signal peptide" evidence="12">
    <location>
        <begin position="1"/>
        <end position="21"/>
    </location>
</feature>
<feature type="disulfide bond" evidence="10">
    <location>
        <begin position="1820"/>
        <end position="1832"/>
    </location>
</feature>
<dbReference type="PROSITE" id="PS51115">
    <property type="entry name" value="LAMININ_IVA"/>
    <property type="match status" value="1"/>
</dbReference>
<feature type="domain" description="Laminin EGF-like" evidence="13">
    <location>
        <begin position="1152"/>
        <end position="1199"/>
    </location>
</feature>
<dbReference type="EMBL" id="JXXN02000938">
    <property type="protein sequence ID" value="THD25917.1"/>
    <property type="molecule type" value="Genomic_DNA"/>
</dbReference>
<evidence type="ECO:0000256" key="11">
    <source>
        <dbReference type="SAM" id="Coils"/>
    </source>
</evidence>
<comment type="subcellular location">
    <subcellularLocation>
        <location evidence="1">Secreted</location>
        <location evidence="1">Extracellular space</location>
        <location evidence="1">Extracellular matrix</location>
        <location evidence="1">Basement membrane</location>
    </subcellularLocation>
</comment>
<feature type="domain" description="Laminin EGF-like" evidence="13">
    <location>
        <begin position="1300"/>
        <end position="1348"/>
    </location>
</feature>
<feature type="disulfide bond" evidence="10">
    <location>
        <begin position="1053"/>
        <end position="1065"/>
    </location>
</feature>
<dbReference type="InterPro" id="IPR000742">
    <property type="entry name" value="EGF"/>
</dbReference>
<dbReference type="GO" id="GO:0009887">
    <property type="term" value="P:animal organ morphogenesis"/>
    <property type="evidence" value="ECO:0007669"/>
    <property type="project" value="TreeGrafter"/>
</dbReference>
<feature type="disulfide bond" evidence="10">
    <location>
        <begin position="1227"/>
        <end position="1236"/>
    </location>
</feature>
<dbReference type="FunFam" id="2.10.25.10:FF:000011">
    <property type="entry name" value="Cadherin EGF LAG seven-pass G-type receptor"/>
    <property type="match status" value="1"/>
</dbReference>
<dbReference type="SMART" id="SM00136">
    <property type="entry name" value="LamNT"/>
    <property type="match status" value="1"/>
</dbReference>
<feature type="domain" description="Laminin EGF-like" evidence="13">
    <location>
        <begin position="1053"/>
        <end position="1099"/>
    </location>
</feature>
<keyword evidence="8" id="KW-0325">Glycoprotein</keyword>
<dbReference type="SMART" id="SM00180">
    <property type="entry name" value="EGF_Lam"/>
    <property type="match status" value="18"/>
</dbReference>